<dbReference type="OrthoDB" id="7816979at2"/>
<gene>
    <name evidence="1" type="ORF">CVM52_13505</name>
</gene>
<dbReference type="Proteomes" id="UP000231553">
    <property type="component" value="Unassembled WGS sequence"/>
</dbReference>
<protein>
    <submittedName>
        <fullName evidence="1">Uncharacterized protein</fullName>
    </submittedName>
</protein>
<dbReference type="AlphaFoldDB" id="A0A2M8J073"/>
<accession>A0A2M8J073</accession>
<name>A0A2M8J073_9RHOB</name>
<dbReference type="RefSeq" id="WP_100163017.1">
    <property type="nucleotide sequence ID" value="NZ_PGTB01000054.1"/>
</dbReference>
<evidence type="ECO:0000313" key="1">
    <source>
        <dbReference type="EMBL" id="PJE36154.1"/>
    </source>
</evidence>
<comment type="caution">
    <text evidence="1">The sequence shown here is derived from an EMBL/GenBank/DDBJ whole genome shotgun (WGS) entry which is preliminary data.</text>
</comment>
<proteinExistence type="predicted"/>
<evidence type="ECO:0000313" key="2">
    <source>
        <dbReference type="Proteomes" id="UP000231553"/>
    </source>
</evidence>
<dbReference type="EMBL" id="PGTB01000054">
    <property type="protein sequence ID" value="PJE36154.1"/>
    <property type="molecule type" value="Genomic_DNA"/>
</dbReference>
<sequence length="291" mass="32922">MQVVFHTGAHYTDDGRLLKCLLNNKDEFRKRNVAVPGPGKYRTLLKDAFAALDGTVPAADARNVLVDAILDDETADRLILTNEHFFGSPRFALGNGQLYPLAAERMRHLDQLFDSDRIELCMAVCNPATFLPKALDRASAEQQAQLLAATPPQSLLWSELFTRIRHALPEMPITIWCNEDTPVIWPEVIRALAGLEPGEKINGGFDLLREIMSREGMRRFRAYLRDHPNLTDTQKKRVMIAFLDKYALAEKLEEELDLPGWTGDLVEELTEIYDNDIARLTEIPGLRLITP</sequence>
<keyword evidence="2" id="KW-1185">Reference proteome</keyword>
<organism evidence="1 2">
    <name type="scientific">Pseudooceanicola lipolyticus</name>
    <dbReference type="NCBI Taxonomy" id="2029104"/>
    <lineage>
        <taxon>Bacteria</taxon>
        <taxon>Pseudomonadati</taxon>
        <taxon>Pseudomonadota</taxon>
        <taxon>Alphaproteobacteria</taxon>
        <taxon>Rhodobacterales</taxon>
        <taxon>Paracoccaceae</taxon>
        <taxon>Pseudooceanicola</taxon>
    </lineage>
</organism>
<reference evidence="1 2" key="1">
    <citation type="journal article" date="2018" name="Int. J. Syst. Evol. Microbiol.">
        <title>Pseudooceanicola lipolyticus sp. nov., a marine alphaproteobacterium, reclassification of Oceanicola flagellatus as Pseudooceanicola flagellatus comb. nov. and emended description of the genus Pseudooceanicola.</title>
        <authorList>
            <person name="Huang M.-M."/>
            <person name="Guo L.-L."/>
            <person name="Wu Y.-H."/>
            <person name="Lai Q.-L."/>
            <person name="Shao Z.-Z."/>
            <person name="Wang C.-S."/>
            <person name="Wu M."/>
            <person name="Xu X.-W."/>
        </authorList>
    </citation>
    <scope>NUCLEOTIDE SEQUENCE [LARGE SCALE GENOMIC DNA]</scope>
    <source>
        <strain evidence="1 2">157</strain>
    </source>
</reference>